<gene>
    <name evidence="1" type="ORF">CSOJ01_05623</name>
</gene>
<dbReference type="EMBL" id="WIGN01000072">
    <property type="protein sequence ID" value="KAF6811639.1"/>
    <property type="molecule type" value="Genomic_DNA"/>
</dbReference>
<sequence length="108" mass="11301">MPIGAIANCQFPASTFHRLLQRLRLGNAATGIAGVAREVAVVVLQPPSFRDGNLLLHGHTDATPGWRTGAAETATDDVEWGRKVRPPGIKVTRRGAGLSGCAALSCAM</sequence>
<accession>A0A8H6MWG5</accession>
<evidence type="ECO:0000313" key="1">
    <source>
        <dbReference type="EMBL" id="KAF6811639.1"/>
    </source>
</evidence>
<protein>
    <submittedName>
        <fullName evidence="1">Uncharacterized protein</fullName>
    </submittedName>
</protein>
<reference evidence="1 2" key="1">
    <citation type="journal article" date="2020" name="Phytopathology">
        <title>Genome Sequence Resources of Colletotrichum truncatum, C. plurivorum, C. musicola, and C. sojae: Four Species Pathogenic to Soybean (Glycine max).</title>
        <authorList>
            <person name="Rogerio F."/>
            <person name="Boufleur T.R."/>
            <person name="Ciampi-Guillardi M."/>
            <person name="Sukno S.A."/>
            <person name="Thon M.R."/>
            <person name="Massola Junior N.S."/>
            <person name="Baroncelli R."/>
        </authorList>
    </citation>
    <scope>NUCLEOTIDE SEQUENCE [LARGE SCALE GENOMIC DNA]</scope>
    <source>
        <strain evidence="1 2">LFN0009</strain>
    </source>
</reference>
<evidence type="ECO:0000313" key="2">
    <source>
        <dbReference type="Proteomes" id="UP000652219"/>
    </source>
</evidence>
<comment type="caution">
    <text evidence="1">The sequence shown here is derived from an EMBL/GenBank/DDBJ whole genome shotgun (WGS) entry which is preliminary data.</text>
</comment>
<dbReference type="Proteomes" id="UP000652219">
    <property type="component" value="Unassembled WGS sequence"/>
</dbReference>
<organism evidence="1 2">
    <name type="scientific">Colletotrichum sojae</name>
    <dbReference type="NCBI Taxonomy" id="2175907"/>
    <lineage>
        <taxon>Eukaryota</taxon>
        <taxon>Fungi</taxon>
        <taxon>Dikarya</taxon>
        <taxon>Ascomycota</taxon>
        <taxon>Pezizomycotina</taxon>
        <taxon>Sordariomycetes</taxon>
        <taxon>Hypocreomycetidae</taxon>
        <taxon>Glomerellales</taxon>
        <taxon>Glomerellaceae</taxon>
        <taxon>Colletotrichum</taxon>
        <taxon>Colletotrichum orchidearum species complex</taxon>
    </lineage>
</organism>
<name>A0A8H6MWG5_9PEZI</name>
<proteinExistence type="predicted"/>
<keyword evidence="2" id="KW-1185">Reference proteome</keyword>
<dbReference type="AlphaFoldDB" id="A0A8H6MWG5"/>